<name>I3S4S7_MEDTR</name>
<evidence type="ECO:0000313" key="1">
    <source>
        <dbReference type="EMBL" id="AFK35269.1"/>
    </source>
</evidence>
<organism evidence="1">
    <name type="scientific">Medicago truncatula</name>
    <name type="common">Barrel medic</name>
    <name type="synonym">Medicago tribuloides</name>
    <dbReference type="NCBI Taxonomy" id="3880"/>
    <lineage>
        <taxon>Eukaryota</taxon>
        <taxon>Viridiplantae</taxon>
        <taxon>Streptophyta</taxon>
        <taxon>Embryophyta</taxon>
        <taxon>Tracheophyta</taxon>
        <taxon>Spermatophyta</taxon>
        <taxon>Magnoliopsida</taxon>
        <taxon>eudicotyledons</taxon>
        <taxon>Gunneridae</taxon>
        <taxon>Pentapetalae</taxon>
        <taxon>rosids</taxon>
        <taxon>fabids</taxon>
        <taxon>Fabales</taxon>
        <taxon>Fabaceae</taxon>
        <taxon>Papilionoideae</taxon>
        <taxon>50 kb inversion clade</taxon>
        <taxon>NPAAA clade</taxon>
        <taxon>Hologalegina</taxon>
        <taxon>IRL clade</taxon>
        <taxon>Trifolieae</taxon>
        <taxon>Medicago</taxon>
    </lineage>
</organism>
<accession>I3S4S7</accession>
<dbReference type="AlphaFoldDB" id="I3S4S7"/>
<reference evidence="1" key="1">
    <citation type="submission" date="2012-05" db="EMBL/GenBank/DDBJ databases">
        <authorList>
            <person name="Krishnakumar V."/>
            <person name="Cheung F."/>
            <person name="Xiao Y."/>
            <person name="Chan A."/>
            <person name="Moskal W.A."/>
            <person name="Town C.D."/>
        </authorList>
    </citation>
    <scope>NUCLEOTIDE SEQUENCE</scope>
</reference>
<proteinExistence type="evidence at transcript level"/>
<dbReference type="EMBL" id="BT135474">
    <property type="protein sequence ID" value="AFK35269.1"/>
    <property type="molecule type" value="mRNA"/>
</dbReference>
<protein>
    <submittedName>
        <fullName evidence="1">Uncharacterized protein</fullName>
    </submittedName>
</protein>
<sequence length="61" mass="7207">MHFVAPRLSTFQLTSTHRKPQQSAACHHIQFHYGSSSQNYQIHLYRYMSHKGHCQELEQPP</sequence>